<dbReference type="Gene3D" id="1.10.10.60">
    <property type="entry name" value="Homeodomain-like"/>
    <property type="match status" value="1"/>
</dbReference>
<gene>
    <name evidence="4" type="ORF">LTR91_018712</name>
</gene>
<feature type="domain" description="HTH myb-type" evidence="3">
    <location>
        <begin position="134"/>
        <end position="164"/>
    </location>
</feature>
<dbReference type="InterPro" id="IPR009057">
    <property type="entry name" value="Homeodomain-like_sf"/>
</dbReference>
<keyword evidence="5" id="KW-1185">Reference proteome</keyword>
<dbReference type="Proteomes" id="UP001175353">
    <property type="component" value="Unassembled WGS sequence"/>
</dbReference>
<organism evidence="4 5">
    <name type="scientific">Friedmanniomyces endolithicus</name>
    <dbReference type="NCBI Taxonomy" id="329885"/>
    <lineage>
        <taxon>Eukaryota</taxon>
        <taxon>Fungi</taxon>
        <taxon>Dikarya</taxon>
        <taxon>Ascomycota</taxon>
        <taxon>Pezizomycotina</taxon>
        <taxon>Dothideomycetes</taxon>
        <taxon>Dothideomycetidae</taxon>
        <taxon>Mycosphaerellales</taxon>
        <taxon>Teratosphaeriaceae</taxon>
        <taxon>Friedmanniomyces</taxon>
    </lineage>
</organism>
<feature type="region of interest" description="Disordered" evidence="1">
    <location>
        <begin position="98"/>
        <end position="118"/>
    </location>
</feature>
<dbReference type="PROSITE" id="PS50090">
    <property type="entry name" value="MYB_LIKE"/>
    <property type="match status" value="1"/>
</dbReference>
<evidence type="ECO:0000313" key="5">
    <source>
        <dbReference type="Proteomes" id="UP001175353"/>
    </source>
</evidence>
<dbReference type="CDD" id="cd00167">
    <property type="entry name" value="SANT"/>
    <property type="match status" value="1"/>
</dbReference>
<accession>A0AAN6HCJ4</accession>
<dbReference type="EMBL" id="JAUJLE010000267">
    <property type="protein sequence ID" value="KAK0963997.1"/>
    <property type="molecule type" value="Genomic_DNA"/>
</dbReference>
<evidence type="ECO:0008006" key="6">
    <source>
        <dbReference type="Google" id="ProtNLM"/>
    </source>
</evidence>
<comment type="caution">
    <text evidence="4">The sequence shown here is derived from an EMBL/GenBank/DDBJ whole genome shotgun (WGS) entry which is preliminary data.</text>
</comment>
<protein>
    <recommendedName>
        <fullName evidence="6">Myb-like domain-containing protein</fullName>
    </recommendedName>
</protein>
<name>A0AAN6HCJ4_9PEZI</name>
<evidence type="ECO:0000313" key="4">
    <source>
        <dbReference type="EMBL" id="KAK0963997.1"/>
    </source>
</evidence>
<evidence type="ECO:0000259" key="3">
    <source>
        <dbReference type="PROSITE" id="PS51294"/>
    </source>
</evidence>
<dbReference type="SMART" id="SM00717">
    <property type="entry name" value="SANT"/>
    <property type="match status" value="1"/>
</dbReference>
<dbReference type="SUPFAM" id="SSF46689">
    <property type="entry name" value="Homeodomain-like"/>
    <property type="match status" value="1"/>
</dbReference>
<dbReference type="PROSITE" id="PS51294">
    <property type="entry name" value="HTH_MYB"/>
    <property type="match status" value="1"/>
</dbReference>
<evidence type="ECO:0000256" key="1">
    <source>
        <dbReference type="SAM" id="MobiDB-lite"/>
    </source>
</evidence>
<dbReference type="InterPro" id="IPR017930">
    <property type="entry name" value="Myb_dom"/>
</dbReference>
<dbReference type="InterPro" id="IPR001005">
    <property type="entry name" value="SANT/Myb"/>
</dbReference>
<reference evidence="4" key="1">
    <citation type="submission" date="2023-06" db="EMBL/GenBank/DDBJ databases">
        <title>Black Yeasts Isolated from many extreme environments.</title>
        <authorList>
            <person name="Coleine C."/>
            <person name="Stajich J.E."/>
            <person name="Selbmann L."/>
        </authorList>
    </citation>
    <scope>NUCLEOTIDE SEQUENCE</scope>
    <source>
        <strain evidence="4">CCFEE 5200</strain>
    </source>
</reference>
<dbReference type="AlphaFoldDB" id="A0AAN6HCJ4"/>
<dbReference type="Pfam" id="PF00249">
    <property type="entry name" value="Myb_DNA-binding"/>
    <property type="match status" value="1"/>
</dbReference>
<feature type="domain" description="Myb-like" evidence="2">
    <location>
        <begin position="118"/>
        <end position="160"/>
    </location>
</feature>
<proteinExistence type="predicted"/>
<sequence length="225" mass="25945">MIIERLINIDSRPSNNTGKSFETLPDQRVATELVEIATLQRKRSRESPPQCRTLMNAATMHCGPSWSYSHEDNLAIKRAMLYNQPGQLLHTLPKAGERSLQTSPTERTVPPLASTSTKWRTDEDASIVKLRRDGRKWKDIAEELPGRSAISCRLRYQNYLERRPQWDERKQDRLALLYDRYKEDMWSGIAAELGLPYRAVEAMHWPMGAEEMARRANRTVFGTSS</sequence>
<evidence type="ECO:0000259" key="2">
    <source>
        <dbReference type="PROSITE" id="PS50090"/>
    </source>
</evidence>